<sequence length="777" mass="83436">MCRRWGRWCGCAAPTGRGGPAGWPRAWSSPTAAPRRPARRPPPSCSSAAATAPPSCTPPSSLLPPELPASASPFLLPCSEWCNLERSKRVKPFRCGEADLDDLIRRAEEQAARRRRASAARNARKEDAVLQALDIERARLRLRPRAPPPTASCPPPPPPPRKRKTPNDSEDDAPAARRMRDLTDIGSPPKPTTGQMTRSRQAHHDATAAAAAKRSKVPPTVDQVDNNLPCGALRKKDRSRPLSELCNGVKPSNGLDTSLDKFKPEQPKGVNGTSCVPRPLDDAFARGPVDQPVDAPIAAATTILKADHLHAHQPCAPTKAPPTWECTKRASNCSKDGMSSQCDSRNPKKKTTSSAGHEGGGRTRKGRTAKQKAAPISEVILLKRRTAKSAATPDEDDKSLVVMLPDALVHAALRQRSEIKCEPEEPSGTIGRHHSNGETGSVPPVVSEPAPPQRRDLRCHVAVKPTKTLQLNPSLYDVEISSGPGCGGGSKGRHVPLVSLMSRSSRRPVVGYPVSVEVLDAACCHPPAPSVDGVPDAARRHPPAPSVDGVRDAVRCHPPAPSVTGVLDATCRHPPARSIDGVPDAARRHPPAPSVGRVRDAVRRHPPAPGVGGVDHPPSTSSGAHRLVKVKEEVEEEAPQRAVPASAQRARAKRSRRKASEDELWRPHSKEEETAAPRPVRVRRSVRRKAGSEDESWRPHSKKPAVAVSAAVSSPRKMRRLSSLGATSQRGGGDEERRRRRKGPGAGQLVVACVPVRVVFSRIKEALVSQPLKLKSK</sequence>
<feature type="compositionally biased region" description="Low complexity" evidence="1">
    <location>
        <begin position="704"/>
        <end position="715"/>
    </location>
</feature>
<evidence type="ECO:0000313" key="3">
    <source>
        <dbReference type="Proteomes" id="UP000019116"/>
    </source>
</evidence>
<keyword evidence="3" id="KW-1185">Reference proteome</keyword>
<dbReference type="InterPro" id="IPR044679">
    <property type="entry name" value="PWWP2-like"/>
</dbReference>
<proteinExistence type="predicted"/>
<dbReference type="PANTHER" id="PTHR33697:SF3">
    <property type="entry name" value="TUDOR_PWWP_MBT SUPERFAMILY PROTEIN"/>
    <property type="match status" value="1"/>
</dbReference>
<reference evidence="2" key="2">
    <citation type="submission" date="2018-10" db="UniProtKB">
        <authorList>
            <consortium name="EnsemblPlants"/>
        </authorList>
    </citation>
    <scope>IDENTIFICATION</scope>
</reference>
<feature type="compositionally biased region" description="Basic residues" evidence="1">
    <location>
        <begin position="680"/>
        <end position="689"/>
    </location>
</feature>
<feature type="compositionally biased region" description="Pro residues" evidence="1">
    <location>
        <begin position="145"/>
        <end position="159"/>
    </location>
</feature>
<feature type="compositionally biased region" description="Basic and acidic residues" evidence="1">
    <location>
        <begin position="658"/>
        <end position="675"/>
    </location>
</feature>
<feature type="compositionally biased region" description="Pro residues" evidence="1">
    <location>
        <begin position="55"/>
        <end position="64"/>
    </location>
</feature>
<feature type="region of interest" description="Disordered" evidence="1">
    <location>
        <begin position="331"/>
        <end position="376"/>
    </location>
</feature>
<dbReference type="Gramene" id="TraesCS1A02G443000.2">
    <property type="protein sequence ID" value="TraesCS1A02G443000.2"/>
    <property type="gene ID" value="TraesCS1A02G443000"/>
</dbReference>
<feature type="region of interest" description="Disordered" evidence="1">
    <location>
        <begin position="16"/>
        <end position="64"/>
    </location>
</feature>
<feature type="region of interest" description="Disordered" evidence="1">
    <location>
        <begin position="419"/>
        <end position="453"/>
    </location>
</feature>
<accession>A0A3B5Y8U4</accession>
<dbReference type="Proteomes" id="UP000019116">
    <property type="component" value="Chromosome 1A"/>
</dbReference>
<dbReference type="AlphaFoldDB" id="A0A3B5Y8U4"/>
<evidence type="ECO:0000313" key="2">
    <source>
        <dbReference type="EnsemblPlants" id="TraesCS1A02G443000.2"/>
    </source>
</evidence>
<feature type="compositionally biased region" description="Basic and acidic residues" evidence="1">
    <location>
        <begin position="174"/>
        <end position="183"/>
    </location>
</feature>
<feature type="compositionally biased region" description="Polar residues" evidence="1">
    <location>
        <begin position="331"/>
        <end position="344"/>
    </location>
</feature>
<protein>
    <submittedName>
        <fullName evidence="2">Uncharacterized protein</fullName>
    </submittedName>
</protein>
<gene>
    <name evidence="2" type="primary">LOC123071034</name>
</gene>
<dbReference type="OrthoDB" id="674240at2759"/>
<dbReference type="OMA" id="AMEDHHE"/>
<name>A0A3B5Y8U4_WHEAT</name>
<dbReference type="Gramene" id="TraesCS1A03G1080300.2">
    <property type="protein sequence ID" value="TraesCS1A03G1080300.2.CDS"/>
    <property type="gene ID" value="TraesCS1A03G1080300"/>
</dbReference>
<dbReference type="Gramene" id="TraesPARA_EIv1.0_0000480.2">
    <property type="protein sequence ID" value="TraesPARA_EIv1.0_0000480.2.CDS"/>
    <property type="gene ID" value="TraesPARA_EIv1.0_0000480"/>
</dbReference>
<dbReference type="EnsemblPlants" id="TraesCS1A02G443000.2">
    <property type="protein sequence ID" value="TraesCS1A02G443000.2"/>
    <property type="gene ID" value="TraesCS1A02G443000"/>
</dbReference>
<reference evidence="2" key="1">
    <citation type="submission" date="2018-08" db="EMBL/GenBank/DDBJ databases">
        <authorList>
            <person name="Rossello M."/>
        </authorList>
    </citation>
    <scope>NUCLEOTIDE SEQUENCE [LARGE SCALE GENOMIC DNA]</scope>
    <source>
        <strain evidence="2">cv. Chinese Spring</strain>
    </source>
</reference>
<dbReference type="STRING" id="4565.A0A3B5Y8U4"/>
<organism evidence="2">
    <name type="scientific">Triticum aestivum</name>
    <name type="common">Wheat</name>
    <dbReference type="NCBI Taxonomy" id="4565"/>
    <lineage>
        <taxon>Eukaryota</taxon>
        <taxon>Viridiplantae</taxon>
        <taxon>Streptophyta</taxon>
        <taxon>Embryophyta</taxon>
        <taxon>Tracheophyta</taxon>
        <taxon>Spermatophyta</taxon>
        <taxon>Magnoliopsida</taxon>
        <taxon>Liliopsida</taxon>
        <taxon>Poales</taxon>
        <taxon>Poaceae</taxon>
        <taxon>BOP clade</taxon>
        <taxon>Pooideae</taxon>
        <taxon>Triticodae</taxon>
        <taxon>Triticeae</taxon>
        <taxon>Triticinae</taxon>
        <taxon>Triticum</taxon>
    </lineage>
</organism>
<feature type="region of interest" description="Disordered" evidence="1">
    <location>
        <begin position="139"/>
        <end position="234"/>
    </location>
</feature>
<feature type="region of interest" description="Disordered" evidence="1">
    <location>
        <begin position="256"/>
        <end position="277"/>
    </location>
</feature>
<feature type="compositionally biased region" description="Low complexity" evidence="1">
    <location>
        <begin position="45"/>
        <end position="54"/>
    </location>
</feature>
<dbReference type="PANTHER" id="PTHR33697">
    <property type="entry name" value="T17B22.17 PROTEIN-RELATED"/>
    <property type="match status" value="1"/>
</dbReference>
<feature type="compositionally biased region" description="Low complexity" evidence="1">
    <location>
        <begin position="24"/>
        <end position="35"/>
    </location>
</feature>
<feature type="region of interest" description="Disordered" evidence="1">
    <location>
        <begin position="532"/>
        <end position="747"/>
    </location>
</feature>
<evidence type="ECO:0000256" key="1">
    <source>
        <dbReference type="SAM" id="MobiDB-lite"/>
    </source>
</evidence>